<feature type="transmembrane region" description="Helical" evidence="1">
    <location>
        <begin position="40"/>
        <end position="60"/>
    </location>
</feature>
<reference evidence="2" key="2">
    <citation type="journal article" date="2015" name="Data Brief">
        <title>Shoot transcriptome of the giant reed, Arundo donax.</title>
        <authorList>
            <person name="Barrero R.A."/>
            <person name="Guerrero F.D."/>
            <person name="Moolhuijzen P."/>
            <person name="Goolsby J.A."/>
            <person name="Tidwell J."/>
            <person name="Bellgard S.E."/>
            <person name="Bellgard M.I."/>
        </authorList>
    </citation>
    <scope>NUCLEOTIDE SEQUENCE</scope>
    <source>
        <tissue evidence="2">Shoot tissue taken approximately 20 cm above the soil surface</tissue>
    </source>
</reference>
<reference evidence="2" key="1">
    <citation type="submission" date="2014-09" db="EMBL/GenBank/DDBJ databases">
        <authorList>
            <person name="Magalhaes I.L.F."/>
            <person name="Oliveira U."/>
            <person name="Santos F.R."/>
            <person name="Vidigal T.H.D.A."/>
            <person name="Brescovit A.D."/>
            <person name="Santos A.J."/>
        </authorList>
    </citation>
    <scope>NUCLEOTIDE SEQUENCE</scope>
    <source>
        <tissue evidence="2">Shoot tissue taken approximately 20 cm above the soil surface</tissue>
    </source>
</reference>
<organism evidence="2">
    <name type="scientific">Arundo donax</name>
    <name type="common">Giant reed</name>
    <name type="synonym">Donax arundinaceus</name>
    <dbReference type="NCBI Taxonomy" id="35708"/>
    <lineage>
        <taxon>Eukaryota</taxon>
        <taxon>Viridiplantae</taxon>
        <taxon>Streptophyta</taxon>
        <taxon>Embryophyta</taxon>
        <taxon>Tracheophyta</taxon>
        <taxon>Spermatophyta</taxon>
        <taxon>Magnoliopsida</taxon>
        <taxon>Liliopsida</taxon>
        <taxon>Poales</taxon>
        <taxon>Poaceae</taxon>
        <taxon>PACMAD clade</taxon>
        <taxon>Arundinoideae</taxon>
        <taxon>Arundineae</taxon>
        <taxon>Arundo</taxon>
    </lineage>
</organism>
<dbReference type="EMBL" id="GBRH01276781">
    <property type="protein sequence ID" value="JAD21114.1"/>
    <property type="molecule type" value="Transcribed_RNA"/>
</dbReference>
<keyword evidence="1" id="KW-1133">Transmembrane helix</keyword>
<keyword evidence="1" id="KW-0472">Membrane</keyword>
<protein>
    <submittedName>
        <fullName evidence="2">Uncharacterized protein</fullName>
    </submittedName>
</protein>
<accession>A0A0A8Y590</accession>
<sequence>MDQMDHYMPVFHCHRKCECRRGYLVFSCDVACLQEGLAGWPSLCTWFCVEVAGIMLLACFRPCWDKVAIRILSCFTIYIRIKPTHCQFVTVRLHCCFIFHFSYTFLLSHYMALTKKL</sequence>
<evidence type="ECO:0000256" key="1">
    <source>
        <dbReference type="SAM" id="Phobius"/>
    </source>
</evidence>
<proteinExistence type="predicted"/>
<name>A0A0A8Y590_ARUDO</name>
<evidence type="ECO:0000313" key="2">
    <source>
        <dbReference type="EMBL" id="JAD21114.1"/>
    </source>
</evidence>
<feature type="transmembrane region" description="Helical" evidence="1">
    <location>
        <begin position="91"/>
        <end position="113"/>
    </location>
</feature>
<dbReference type="AlphaFoldDB" id="A0A0A8Y590"/>
<keyword evidence="1" id="KW-0812">Transmembrane</keyword>